<dbReference type="GO" id="GO:0009306">
    <property type="term" value="P:protein secretion"/>
    <property type="evidence" value="ECO:0007669"/>
    <property type="project" value="InterPro"/>
</dbReference>
<dbReference type="OrthoDB" id="9811276at2"/>
<feature type="region of interest" description="Disordered" evidence="5">
    <location>
        <begin position="1455"/>
        <end position="1484"/>
    </location>
</feature>
<accession>A0A367GLR7</accession>
<keyword evidence="3" id="KW-1133">Transmembrane helix</keyword>
<keyword evidence="4" id="KW-0472">Membrane</keyword>
<evidence type="ECO:0000313" key="7">
    <source>
        <dbReference type="EMBL" id="RCH53631.1"/>
    </source>
</evidence>
<dbReference type="GO" id="GO:0005886">
    <property type="term" value="C:plasma membrane"/>
    <property type="evidence" value="ECO:0007669"/>
    <property type="project" value="InterPro"/>
</dbReference>
<evidence type="ECO:0000256" key="2">
    <source>
        <dbReference type="ARBA" id="ARBA00022692"/>
    </source>
</evidence>
<dbReference type="Pfam" id="PF04357">
    <property type="entry name" value="TamB"/>
    <property type="match status" value="1"/>
</dbReference>
<organism evidence="7 8">
    <name type="scientific">Mucilaginibacter hurinus</name>
    <dbReference type="NCBI Taxonomy" id="2201324"/>
    <lineage>
        <taxon>Bacteria</taxon>
        <taxon>Pseudomonadati</taxon>
        <taxon>Bacteroidota</taxon>
        <taxon>Sphingobacteriia</taxon>
        <taxon>Sphingobacteriales</taxon>
        <taxon>Sphingobacteriaceae</taxon>
        <taxon>Mucilaginibacter</taxon>
    </lineage>
</organism>
<gene>
    <name evidence="7" type="ORF">DJ568_16480</name>
</gene>
<sequence length="1484" mass="165226">MVILLVLSIVVLAFQYKPVQTWAAKKATAFLSKELQTKVDIKSLYIKPFRSVVLEDLYVLDKQQDTLLNTPRLTIELSRFSIFSSIKNRIIHFSDIQLDNGSFYLKKQKDSTTNLQFIIDYFDSGDTTQKGKPWTMDFQRVGINNLRFRYKNMLRDSLVNGVNFNDLDVRGFKAVVRNIDVNNHIFKAAIRNLSFREKSGLYVKTLSANATIDTNEIMLQRLYLQTQNSLVKDYFKMSFNSFDDFSDFENKVTMDGDFKKAHISSKDIAYFTSGLEKVRFELGVSGRVRGRVGNLKAKNMLITAAKGTYIRGNFNMKGLPDWDNTLMELDIEQVATNKKDLDYLLANFSGRPNAKVPDIINKFGNVNFSGNFTGLQNDFVAYGVFKTKLGRFDTDINLKINKAGTPAYSGKVSTNQFDLGTLINNKIIGRTTFTAQVKGRGDDLNNLDIVANAKVKNIMLKGYNYSNVLVDGMFRKHVIDGIVSINDRNIKLDMNGSVNLNPKLPVYNITGTITNANLHKLKLVKDTVSITTTLSTNFSGDHIDNLNGNIFLSSTRVVNPKNNYVLDSLYLAASGTGSSRLLDFQSDIADGSIKGNYNLATLPSYFKTVVKKYIPSLKTNIITPKQQNFEFNFQLKDADPVLAIFMPRLKIPDGGNLIGKFNSTEQTATLNGFIKTIKYDKMVFHDLIIDENTSEQLLGLNISISKVDLTDSLYIKDINITNFLQRDSLNFNVKMSDKSATNQLDLYGLVEFGRDTTAKLKLLPSEVVLENEKWKLEEMVRIRLLEGKTKISGFDLSNGEQRVRIDGFISDNSEDKLDVVFERFRMSTLNTLTKPSGILLKGALNGKVTLSAITKTPEVDANLNIDTLTMNQTLVGNVKITSSLDNQSKKAIVRLNILNRGLETMDIEGAYSLEKNAENVLDFDINMNQTEAIIFTPFISNLVSDVKGTVSTSLKLTGTPQKPALNGDVTLNNTGVTVNYLKTAYTLNDKLSVENSVIKLNKLAIKDTKKGKATATGTVDLNNISNPALDIDVNAENLMALNTTFKDNHLYFGTAYGTGKFSFTGPVDNMRIDIKATTQEGTVFNIPLNTSSTAGDYDFIRFVSHNDTSRTEEDISKKFNGVTLNFDLSADEKTVVKIITDYGQLEGRGITNGLKLNINSLGDFEMFGDFLISSGKFEFTAKNFISKNFAVNQGGTIRWTGDPANAEINLSAIYEVRTSVANLYTAAGLTSPRGEIQVLVQAQLILTKSLLLPNIDFDFNFPTDPSIKEDVSTYLADNNNRSQQALSIIVRRNFAPGTGGGNLDQQVLSTAGDAVSEFAFNKLNSFIAQSNIKNVDINIRSLSEASATIRLFNDRLQLNGSLFNNSGTNNLFNNNNSGNLFNSTSSNPLRGDFEALYRIRKDGNLTARYSYRILSGTASSTLNPLDVQYVNGLGLVYQRDFDTIGEFIRNIFRQGRRSSPQTNPAPIAPPPPVNFKLKNEEEEN</sequence>
<evidence type="ECO:0000259" key="6">
    <source>
        <dbReference type="Pfam" id="PF04357"/>
    </source>
</evidence>
<evidence type="ECO:0000256" key="1">
    <source>
        <dbReference type="ARBA" id="ARBA00004167"/>
    </source>
</evidence>
<evidence type="ECO:0000256" key="4">
    <source>
        <dbReference type="ARBA" id="ARBA00023136"/>
    </source>
</evidence>
<keyword evidence="2" id="KW-0812">Transmembrane</keyword>
<proteinExistence type="predicted"/>
<comment type="subcellular location">
    <subcellularLocation>
        <location evidence="1">Membrane</location>
        <topology evidence="1">Single-pass membrane protein</topology>
    </subcellularLocation>
</comment>
<evidence type="ECO:0000313" key="8">
    <source>
        <dbReference type="Proteomes" id="UP000253209"/>
    </source>
</evidence>
<comment type="caution">
    <text evidence="7">The sequence shown here is derived from an EMBL/GenBank/DDBJ whole genome shotgun (WGS) entry which is preliminary data.</text>
</comment>
<protein>
    <submittedName>
        <fullName evidence="7">Translocation/assembly module TamB</fullName>
    </submittedName>
</protein>
<dbReference type="InterPro" id="IPR007452">
    <property type="entry name" value="TamB_C"/>
</dbReference>
<evidence type="ECO:0000256" key="5">
    <source>
        <dbReference type="SAM" id="MobiDB-lite"/>
    </source>
</evidence>
<dbReference type="EMBL" id="QGDC01000011">
    <property type="protein sequence ID" value="RCH53631.1"/>
    <property type="molecule type" value="Genomic_DNA"/>
</dbReference>
<dbReference type="Proteomes" id="UP000253209">
    <property type="component" value="Unassembled WGS sequence"/>
</dbReference>
<reference evidence="7 8" key="1">
    <citation type="submission" date="2018-05" db="EMBL/GenBank/DDBJ databases">
        <title>Mucilaginibacter hurinus sp. nov., isolated from briquette warehouse soil.</title>
        <authorList>
            <person name="Choi L."/>
        </authorList>
    </citation>
    <scope>NUCLEOTIDE SEQUENCE [LARGE SCALE GENOMIC DNA]</scope>
    <source>
        <strain evidence="7 8">ZR32</strain>
    </source>
</reference>
<keyword evidence="8" id="KW-1185">Reference proteome</keyword>
<name>A0A367GLR7_9SPHI</name>
<dbReference type="PANTHER" id="PTHR36985:SF1">
    <property type="entry name" value="TRANSLOCATION AND ASSEMBLY MODULE SUBUNIT TAMB"/>
    <property type="match status" value="1"/>
</dbReference>
<dbReference type="PANTHER" id="PTHR36985">
    <property type="entry name" value="TRANSLOCATION AND ASSEMBLY MODULE SUBUNIT TAMB"/>
    <property type="match status" value="1"/>
</dbReference>
<feature type="domain" description="Translocation and assembly module TamB C-terminal" evidence="6">
    <location>
        <begin position="1003"/>
        <end position="1441"/>
    </location>
</feature>
<evidence type="ECO:0000256" key="3">
    <source>
        <dbReference type="ARBA" id="ARBA00022989"/>
    </source>
</evidence>
<dbReference type="RefSeq" id="WP_114006404.1">
    <property type="nucleotide sequence ID" value="NZ_QGDC01000011.1"/>
</dbReference>